<feature type="transmembrane region" description="Helical" evidence="9">
    <location>
        <begin position="545"/>
        <end position="569"/>
    </location>
</feature>
<feature type="transmembrane region" description="Helical" evidence="9">
    <location>
        <begin position="843"/>
        <end position="866"/>
    </location>
</feature>
<dbReference type="InParanoid" id="A0A7R8YLT6"/>
<evidence type="ECO:0000256" key="9">
    <source>
        <dbReference type="SAM" id="Phobius"/>
    </source>
</evidence>
<keyword evidence="11" id="KW-1185">Reference proteome</keyword>
<dbReference type="PANTHER" id="PTHR42643:SF38">
    <property type="entry name" value="IONOTROPIC RECEPTOR 100A"/>
    <property type="match status" value="1"/>
</dbReference>
<dbReference type="OrthoDB" id="8195814at2759"/>
<dbReference type="EMBL" id="LR899009">
    <property type="protein sequence ID" value="CAD7077868.1"/>
    <property type="molecule type" value="Genomic_DNA"/>
</dbReference>
<reference evidence="10 11" key="1">
    <citation type="submission" date="2020-11" db="EMBL/GenBank/DDBJ databases">
        <authorList>
            <person name="Wallbank WR R."/>
            <person name="Pardo Diaz C."/>
            <person name="Kozak K."/>
            <person name="Martin S."/>
            <person name="Jiggins C."/>
            <person name="Moest M."/>
            <person name="Warren A I."/>
            <person name="Generalovic N T."/>
            <person name="Byers J.R.P. K."/>
            <person name="Montejo-Kovacevich G."/>
            <person name="Yen C E."/>
        </authorList>
    </citation>
    <scope>NUCLEOTIDE SEQUENCE [LARGE SCALE GENOMIC DNA]</scope>
</reference>
<dbReference type="Gene3D" id="3.40.190.10">
    <property type="entry name" value="Periplasmic binding protein-like II"/>
    <property type="match status" value="1"/>
</dbReference>
<keyword evidence="5 9" id="KW-0472">Membrane</keyword>
<organism evidence="10 11">
    <name type="scientific">Hermetia illucens</name>
    <name type="common">Black soldier fly</name>
    <dbReference type="NCBI Taxonomy" id="343691"/>
    <lineage>
        <taxon>Eukaryota</taxon>
        <taxon>Metazoa</taxon>
        <taxon>Ecdysozoa</taxon>
        <taxon>Arthropoda</taxon>
        <taxon>Hexapoda</taxon>
        <taxon>Insecta</taxon>
        <taxon>Pterygota</taxon>
        <taxon>Neoptera</taxon>
        <taxon>Endopterygota</taxon>
        <taxon>Diptera</taxon>
        <taxon>Brachycera</taxon>
        <taxon>Stratiomyomorpha</taxon>
        <taxon>Stratiomyidae</taxon>
        <taxon>Hermetiinae</taxon>
        <taxon>Hermetia</taxon>
    </lineage>
</organism>
<feature type="compositionally biased region" description="Basic residues" evidence="8">
    <location>
        <begin position="160"/>
        <end position="180"/>
    </location>
</feature>
<accession>A0A7R8YLT6</accession>
<proteinExistence type="predicted"/>
<keyword evidence="4 9" id="KW-1133">Transmembrane helix</keyword>
<keyword evidence="3 9" id="KW-0812">Transmembrane</keyword>
<dbReference type="Gene3D" id="1.10.287.70">
    <property type="match status" value="1"/>
</dbReference>
<evidence type="ECO:0000256" key="7">
    <source>
        <dbReference type="ARBA" id="ARBA00023180"/>
    </source>
</evidence>
<dbReference type="SUPFAM" id="SSF53850">
    <property type="entry name" value="Periplasmic binding protein-like II"/>
    <property type="match status" value="1"/>
</dbReference>
<dbReference type="InterPro" id="IPR052192">
    <property type="entry name" value="Insect_Ionotropic_Sensory_Rcpt"/>
</dbReference>
<evidence type="ECO:0000256" key="5">
    <source>
        <dbReference type="ARBA" id="ARBA00023136"/>
    </source>
</evidence>
<evidence type="ECO:0000256" key="6">
    <source>
        <dbReference type="ARBA" id="ARBA00023170"/>
    </source>
</evidence>
<dbReference type="PANTHER" id="PTHR42643">
    <property type="entry name" value="IONOTROPIC RECEPTOR 20A-RELATED"/>
    <property type="match status" value="1"/>
</dbReference>
<dbReference type="Proteomes" id="UP000594454">
    <property type="component" value="Chromosome 1"/>
</dbReference>
<keyword evidence="7" id="KW-0325">Glycoprotein</keyword>
<evidence type="ECO:0000256" key="2">
    <source>
        <dbReference type="ARBA" id="ARBA00022475"/>
    </source>
</evidence>
<dbReference type="GO" id="GO:0005886">
    <property type="term" value="C:plasma membrane"/>
    <property type="evidence" value="ECO:0007669"/>
    <property type="project" value="UniProtKB-SubCell"/>
</dbReference>
<comment type="subcellular location">
    <subcellularLocation>
        <location evidence="1">Cell membrane</location>
        <topology evidence="1">Multi-pass membrane protein</topology>
    </subcellularLocation>
</comment>
<protein>
    <submittedName>
        <fullName evidence="10">Uncharacterized protein</fullName>
    </submittedName>
</protein>
<keyword evidence="6" id="KW-0675">Receptor</keyword>
<evidence type="ECO:0000313" key="11">
    <source>
        <dbReference type="Proteomes" id="UP000594454"/>
    </source>
</evidence>
<name>A0A7R8YLT6_HERIL</name>
<evidence type="ECO:0000256" key="1">
    <source>
        <dbReference type="ARBA" id="ARBA00004651"/>
    </source>
</evidence>
<gene>
    <name evidence="10" type="ORF">HERILL_LOCUS1173</name>
</gene>
<evidence type="ECO:0000256" key="3">
    <source>
        <dbReference type="ARBA" id="ARBA00022692"/>
    </source>
</evidence>
<sequence length="929" mass="105308">MLKLISFPNLPATRLFPVLMFSQISVMTTFTNVASASSFRRKDMQIANILQSTFMNTTNVLFLLDDQDDSSRNFLASSASVVIELAIKLFSHQKTIQILAFNNFPDLLNLDRKKLKKNSSVIGILATARKRRPDSRLGWGRGYSSGNMQFNYRRKREMSHAKFRKKRKGRNKWERHRSYKRKSDTPLSQQGAVSQTLVAGTPLSEQMNFNLGAMTSIVIILRNSEALDSLKSFPINIPLLVKVIFFYDECVNKEDKRAEDRMQEFSENLWLKFRIIFAYFVLFCPKEDLRSNPNCNSQNCSRQDDAVLDNNTMTADGLSSLLWNQFEDKDNRILFQSENIRLVHSLYVYNPFSIKNPASGNYTQIGSELHKFGELKKIDLNRDFQTTEKNLGKAVKLLFNANGQNLRVAAFTSPNTIAKSDFRFLARHLTPELLENPFNSLDSFVGPEVVLMQELARKLNFTIQLVPVSDHNAYGWKLDNGTFVGTLGDLLYNRVDLCVNGFFVKDYESERLLFTTSILDDKICVAVKTPELIPRSLMLFKVFTASVWILLMATFVVTAILYTILLCIVNKTRQLESLNSLSLPSTPDVQIVMRTKPHERKLQHKGPSGLEGKRQLPFKSSNQLYNRISTIVSQCSRIIAIILNASVSHPFDSSSYERFFVVLCLLLGLNLTGSFQGSLMDIYTTPREYPSIDTLEQLDKSGMLIILEHTGLQTDVFGTEAPGRNLRGKIKATGVPDDTLLAQIGSGQKFAALVRLGDFDRIKFKIPYRSDGKTLIHVIPDCPKTYNLAFLLNKSSELYAAINHYLLLVAAGGLVEKWTRDSVYMFRLHGHLKNRKLLKDSQLILTLSHLQLAFFALFSGLLFHLVDIELTHSYICRNTTTFVTDSLAYVANVKGNCRSSQHCNTIGVDEQCDKFGDLSHEVEVLGVKI</sequence>
<evidence type="ECO:0000313" key="10">
    <source>
        <dbReference type="EMBL" id="CAD7077868.1"/>
    </source>
</evidence>
<feature type="region of interest" description="Disordered" evidence="8">
    <location>
        <begin position="160"/>
        <end position="192"/>
    </location>
</feature>
<evidence type="ECO:0000256" key="8">
    <source>
        <dbReference type="SAM" id="MobiDB-lite"/>
    </source>
</evidence>
<evidence type="ECO:0000256" key="4">
    <source>
        <dbReference type="ARBA" id="ARBA00022989"/>
    </source>
</evidence>
<keyword evidence="2" id="KW-1003">Cell membrane</keyword>
<dbReference type="AlphaFoldDB" id="A0A7R8YLT6"/>